<organism evidence="6 7">
    <name type="scientific">Liparis tanakae</name>
    <name type="common">Tanaka's snailfish</name>
    <dbReference type="NCBI Taxonomy" id="230148"/>
    <lineage>
        <taxon>Eukaryota</taxon>
        <taxon>Metazoa</taxon>
        <taxon>Chordata</taxon>
        <taxon>Craniata</taxon>
        <taxon>Vertebrata</taxon>
        <taxon>Euteleostomi</taxon>
        <taxon>Actinopterygii</taxon>
        <taxon>Neopterygii</taxon>
        <taxon>Teleostei</taxon>
        <taxon>Neoteleostei</taxon>
        <taxon>Acanthomorphata</taxon>
        <taxon>Eupercaria</taxon>
        <taxon>Perciformes</taxon>
        <taxon>Cottioidei</taxon>
        <taxon>Cottales</taxon>
        <taxon>Liparidae</taxon>
        <taxon>Liparis</taxon>
    </lineage>
</organism>
<dbReference type="GO" id="GO:0017025">
    <property type="term" value="F:TBP-class protein binding"/>
    <property type="evidence" value="ECO:0007669"/>
    <property type="project" value="InterPro"/>
</dbReference>
<dbReference type="AlphaFoldDB" id="A0A4Z2JFS7"/>
<feature type="region of interest" description="Disordered" evidence="4">
    <location>
        <begin position="209"/>
        <end position="423"/>
    </location>
</feature>
<sequence length="423" mass="48134">MDLQTLRENVRKRLYPSRDEFREAVEVIVKNSATYNGAKHPITQVAQSMLDLCDNKLKEKEDRLVRLEKAINPLLDDDDQVAFSFILDNIVTQKMMVVPDSWPFHHPVNKKFVPDYYKVIVCPMDLESIRKYISKHKYQNRDVFLSDISYIHANSIKYNGPESPYTKTALDIVNVCKQTLAEYDEHLTQLEKDISTAKEAALDAADLECLDPMTPGPYTPLAEDGDGELEDDDDEEDMLLPPHRRMHDHEEEEEEEDGISNRPPQASVLYQDLLMSDGEDDASEEEGDNPFSSIHLSESGSDSDRELDVRPAPPQRVQETARMGMEQEESMMSYEGEGPDEPPMEDSNVSYGSYEEPESQSQLQPISMGNGEDYAISEEEEEDEEDEARRRGPAVLSKVQLSEDEESEEFRSIGGDSDMDSDN</sequence>
<keyword evidence="3" id="KW-0175">Coiled coil</keyword>
<dbReference type="PANTHER" id="PTHR13900:SF0">
    <property type="entry name" value="TRANSCRIPTION INITIATION FACTOR TFIID SUBUNIT 1"/>
    <property type="match status" value="1"/>
</dbReference>
<dbReference type="PROSITE" id="PS00633">
    <property type="entry name" value="BROMODOMAIN_1"/>
    <property type="match status" value="1"/>
</dbReference>
<keyword evidence="6" id="KW-0396">Initiation factor</keyword>
<evidence type="ECO:0000256" key="1">
    <source>
        <dbReference type="ARBA" id="ARBA00023117"/>
    </source>
</evidence>
<evidence type="ECO:0000313" key="7">
    <source>
        <dbReference type="Proteomes" id="UP000314294"/>
    </source>
</evidence>
<dbReference type="EMBL" id="SRLO01000004">
    <property type="protein sequence ID" value="TNN88683.1"/>
    <property type="molecule type" value="Genomic_DNA"/>
</dbReference>
<feature type="domain" description="Bromo" evidence="5">
    <location>
        <begin position="96"/>
        <end position="166"/>
    </location>
</feature>
<protein>
    <submittedName>
        <fullName evidence="6">Transcription initiation factor TFIID subunit 1</fullName>
    </submittedName>
</protein>
<evidence type="ECO:0000256" key="4">
    <source>
        <dbReference type="SAM" id="MobiDB-lite"/>
    </source>
</evidence>
<keyword evidence="1 2" id="KW-0103">Bromodomain</keyword>
<keyword evidence="7" id="KW-1185">Reference proteome</keyword>
<dbReference type="Pfam" id="PF00439">
    <property type="entry name" value="Bromodomain"/>
    <property type="match status" value="2"/>
</dbReference>
<dbReference type="PROSITE" id="PS50014">
    <property type="entry name" value="BROMODOMAIN_2"/>
    <property type="match status" value="2"/>
</dbReference>
<comment type="caution">
    <text evidence="6">The sequence shown here is derived from an EMBL/GenBank/DDBJ whole genome shotgun (WGS) entry which is preliminary data.</text>
</comment>
<evidence type="ECO:0000259" key="5">
    <source>
        <dbReference type="PROSITE" id="PS50014"/>
    </source>
</evidence>
<evidence type="ECO:0000256" key="3">
    <source>
        <dbReference type="SAM" id="Coils"/>
    </source>
</evidence>
<dbReference type="SMART" id="SM00297">
    <property type="entry name" value="BROMO"/>
    <property type="match status" value="1"/>
</dbReference>
<feature type="coiled-coil region" evidence="3">
    <location>
        <begin position="50"/>
        <end position="77"/>
    </location>
</feature>
<dbReference type="PRINTS" id="PR00503">
    <property type="entry name" value="BROMODOMAIN"/>
</dbReference>
<dbReference type="FunFam" id="1.20.920.10:FF:000020">
    <property type="entry name" value="Transcription initiation factor TFIID subunit"/>
    <property type="match status" value="1"/>
</dbReference>
<accession>A0A4Z2JFS7</accession>
<feature type="compositionally biased region" description="Acidic residues" evidence="4">
    <location>
        <begin position="223"/>
        <end position="238"/>
    </location>
</feature>
<proteinExistence type="predicted"/>
<dbReference type="InterPro" id="IPR018359">
    <property type="entry name" value="Bromodomain_CS"/>
</dbReference>
<evidence type="ECO:0000313" key="6">
    <source>
        <dbReference type="EMBL" id="TNN88683.1"/>
    </source>
</evidence>
<dbReference type="Proteomes" id="UP000314294">
    <property type="component" value="Unassembled WGS sequence"/>
</dbReference>
<dbReference type="InterPro" id="IPR040240">
    <property type="entry name" value="TAF1"/>
</dbReference>
<feature type="compositionally biased region" description="Polar residues" evidence="4">
    <location>
        <begin position="290"/>
        <end position="300"/>
    </location>
</feature>
<dbReference type="PANTHER" id="PTHR13900">
    <property type="entry name" value="TRANSCRIPTION INITIATION FACTOR TFIID"/>
    <property type="match status" value="1"/>
</dbReference>
<keyword evidence="6" id="KW-0648">Protein biosynthesis</keyword>
<dbReference type="Gene3D" id="1.20.920.10">
    <property type="entry name" value="Bromodomain-like"/>
    <property type="match status" value="2"/>
</dbReference>
<dbReference type="CDD" id="cd05511">
    <property type="entry name" value="Bromo_TFIID"/>
    <property type="match status" value="1"/>
</dbReference>
<feature type="domain" description="Bromo" evidence="5">
    <location>
        <begin position="1"/>
        <end position="43"/>
    </location>
</feature>
<feature type="coiled-coil region" evidence="3">
    <location>
        <begin position="173"/>
        <end position="200"/>
    </location>
</feature>
<feature type="compositionally biased region" description="Acidic residues" evidence="4">
    <location>
        <begin position="277"/>
        <end position="288"/>
    </location>
</feature>
<dbReference type="InterPro" id="IPR036427">
    <property type="entry name" value="Bromodomain-like_sf"/>
</dbReference>
<dbReference type="OrthoDB" id="8947718at2759"/>
<dbReference type="InterPro" id="IPR001487">
    <property type="entry name" value="Bromodomain"/>
</dbReference>
<name>A0A4Z2JFS7_9TELE</name>
<evidence type="ECO:0000256" key="2">
    <source>
        <dbReference type="PROSITE-ProRule" id="PRU00035"/>
    </source>
</evidence>
<gene>
    <name evidence="6" type="primary">TAF1_0</name>
    <name evidence="6" type="ORF">EYF80_001015</name>
</gene>
<dbReference type="GO" id="GO:0003743">
    <property type="term" value="F:translation initiation factor activity"/>
    <property type="evidence" value="ECO:0007669"/>
    <property type="project" value="UniProtKB-KW"/>
</dbReference>
<dbReference type="GO" id="GO:0016251">
    <property type="term" value="F:RNA polymerase II general transcription initiation factor activity"/>
    <property type="evidence" value="ECO:0007669"/>
    <property type="project" value="InterPro"/>
</dbReference>
<feature type="compositionally biased region" description="Acidic residues" evidence="4">
    <location>
        <begin position="375"/>
        <end position="386"/>
    </location>
</feature>
<dbReference type="GO" id="GO:0005669">
    <property type="term" value="C:transcription factor TFIID complex"/>
    <property type="evidence" value="ECO:0007669"/>
    <property type="project" value="InterPro"/>
</dbReference>
<reference evidence="6 7" key="1">
    <citation type="submission" date="2019-03" db="EMBL/GenBank/DDBJ databases">
        <title>First draft genome of Liparis tanakae, snailfish: a comprehensive survey of snailfish specific genes.</title>
        <authorList>
            <person name="Kim W."/>
            <person name="Song I."/>
            <person name="Jeong J.-H."/>
            <person name="Kim D."/>
            <person name="Kim S."/>
            <person name="Ryu S."/>
            <person name="Song J.Y."/>
            <person name="Lee S.K."/>
        </authorList>
    </citation>
    <scope>NUCLEOTIDE SEQUENCE [LARGE SCALE GENOMIC DNA]</scope>
    <source>
        <tissue evidence="6">Muscle</tissue>
    </source>
</reference>
<dbReference type="GO" id="GO:0051123">
    <property type="term" value="P:RNA polymerase II preinitiation complex assembly"/>
    <property type="evidence" value="ECO:0007669"/>
    <property type="project" value="TreeGrafter"/>
</dbReference>
<dbReference type="SUPFAM" id="SSF47370">
    <property type="entry name" value="Bromodomain"/>
    <property type="match status" value="2"/>
</dbReference>
<dbReference type="GO" id="GO:0004402">
    <property type="term" value="F:histone acetyltransferase activity"/>
    <property type="evidence" value="ECO:0007669"/>
    <property type="project" value="InterPro"/>
</dbReference>